<comment type="similarity">
    <text evidence="1">Belongs to the NipSnap family.</text>
</comment>
<keyword evidence="4" id="KW-1185">Reference proteome</keyword>
<accession>A0ABZ2KT24</accession>
<dbReference type="Proteomes" id="UP001374803">
    <property type="component" value="Chromosome"/>
</dbReference>
<evidence type="ECO:0000256" key="1">
    <source>
        <dbReference type="ARBA" id="ARBA00005291"/>
    </source>
</evidence>
<sequence length="104" mass="12115">MVYELRTYDVKPGLLDDYLRLFNEVGMPVRKNYGTLVGFWSSEFGALNRVVHIWQYESLDHRAVLRAALMKDPIWSGEFLPRALPMLERMESTVLHPTSFSPLQ</sequence>
<dbReference type="Pfam" id="PF07978">
    <property type="entry name" value="NIPSNAP"/>
    <property type="match status" value="1"/>
</dbReference>
<dbReference type="SUPFAM" id="SSF54909">
    <property type="entry name" value="Dimeric alpha+beta barrel"/>
    <property type="match status" value="1"/>
</dbReference>
<dbReference type="InterPro" id="IPR051557">
    <property type="entry name" value="NipSnap_domain"/>
</dbReference>
<reference evidence="3" key="1">
    <citation type="submission" date="2021-12" db="EMBL/GenBank/DDBJ databases">
        <title>Discovery of the Pendulisporaceae a myxobacterial family with distinct sporulation behavior and unique specialized metabolism.</title>
        <authorList>
            <person name="Garcia R."/>
            <person name="Popoff A."/>
            <person name="Bader C.D."/>
            <person name="Loehr J."/>
            <person name="Walesch S."/>
            <person name="Walt C."/>
            <person name="Boldt J."/>
            <person name="Bunk B."/>
            <person name="Haeckl F.J.F.P.J."/>
            <person name="Gunesch A.P."/>
            <person name="Birkelbach J."/>
            <person name="Nuebel U."/>
            <person name="Pietschmann T."/>
            <person name="Bach T."/>
            <person name="Mueller R."/>
        </authorList>
    </citation>
    <scope>NUCLEOTIDE SEQUENCE</scope>
    <source>
        <strain evidence="3">MSr11367</strain>
    </source>
</reference>
<organism evidence="3 4">
    <name type="scientific">Pendulispora rubella</name>
    <dbReference type="NCBI Taxonomy" id="2741070"/>
    <lineage>
        <taxon>Bacteria</taxon>
        <taxon>Pseudomonadati</taxon>
        <taxon>Myxococcota</taxon>
        <taxon>Myxococcia</taxon>
        <taxon>Myxococcales</taxon>
        <taxon>Sorangiineae</taxon>
        <taxon>Pendulisporaceae</taxon>
        <taxon>Pendulispora</taxon>
    </lineage>
</organism>
<dbReference type="RefSeq" id="WP_394831468.1">
    <property type="nucleotide sequence ID" value="NZ_CP089929.1"/>
</dbReference>
<dbReference type="Gene3D" id="3.30.70.100">
    <property type="match status" value="1"/>
</dbReference>
<feature type="domain" description="NIPSNAP" evidence="2">
    <location>
        <begin position="3"/>
        <end position="102"/>
    </location>
</feature>
<dbReference type="PANTHER" id="PTHR21017:SF17">
    <property type="entry name" value="PROTEIN NIPSNAP"/>
    <property type="match status" value="1"/>
</dbReference>
<gene>
    <name evidence="3" type="ORF">LVJ94_33640</name>
</gene>
<protein>
    <submittedName>
        <fullName evidence="3">NIPSNAP family protein</fullName>
    </submittedName>
</protein>
<evidence type="ECO:0000259" key="2">
    <source>
        <dbReference type="Pfam" id="PF07978"/>
    </source>
</evidence>
<dbReference type="InterPro" id="IPR012577">
    <property type="entry name" value="NIPSNAP"/>
</dbReference>
<evidence type="ECO:0000313" key="3">
    <source>
        <dbReference type="EMBL" id="WXB01849.1"/>
    </source>
</evidence>
<dbReference type="PANTHER" id="PTHR21017">
    <property type="entry name" value="NIPSNAP-RELATED"/>
    <property type="match status" value="1"/>
</dbReference>
<proteinExistence type="inferred from homology"/>
<dbReference type="InterPro" id="IPR011008">
    <property type="entry name" value="Dimeric_a/b-barrel"/>
</dbReference>
<dbReference type="EMBL" id="CP089983">
    <property type="protein sequence ID" value="WXB01849.1"/>
    <property type="molecule type" value="Genomic_DNA"/>
</dbReference>
<evidence type="ECO:0000313" key="4">
    <source>
        <dbReference type="Proteomes" id="UP001374803"/>
    </source>
</evidence>
<name>A0ABZ2KT24_9BACT</name>